<organism evidence="1 2">
    <name type="scientific">Macrostomum lignano</name>
    <dbReference type="NCBI Taxonomy" id="282301"/>
    <lineage>
        <taxon>Eukaryota</taxon>
        <taxon>Metazoa</taxon>
        <taxon>Spiralia</taxon>
        <taxon>Lophotrochozoa</taxon>
        <taxon>Platyhelminthes</taxon>
        <taxon>Rhabditophora</taxon>
        <taxon>Macrostomorpha</taxon>
        <taxon>Macrostomida</taxon>
        <taxon>Macrostomidae</taxon>
        <taxon>Macrostomum</taxon>
    </lineage>
</organism>
<dbReference type="WBParaSite" id="maker-uti_cns_0000333-snap-gene-1.17-mRNA-1">
    <property type="protein sequence ID" value="maker-uti_cns_0000333-snap-gene-1.17-mRNA-1"/>
    <property type="gene ID" value="maker-uti_cns_0000333-snap-gene-1.17"/>
</dbReference>
<evidence type="ECO:0000313" key="2">
    <source>
        <dbReference type="WBParaSite" id="maker-uti_cns_0000333-snap-gene-1.17-mRNA-1"/>
    </source>
</evidence>
<keyword evidence="1" id="KW-1185">Reference proteome</keyword>
<reference evidence="2" key="1">
    <citation type="submission" date="2016-11" db="UniProtKB">
        <authorList>
            <consortium name="WormBaseParasite"/>
        </authorList>
    </citation>
    <scope>IDENTIFICATION</scope>
</reference>
<sequence>QALLDFSSTSCELNITSGAPAPEGPSMLFDAVEKMNLPLAFKTQQALLGSRQPNCNKLYFSPEQNPLSCASTALLKNICRRDPCSSALQVMETRESATTDCCWTSSPTSLYQAPVTGHALTSLSSTSQLTRFKCLLL</sequence>
<dbReference type="AlphaFoldDB" id="A0A1I8FYW3"/>
<dbReference type="Proteomes" id="UP000095280">
    <property type="component" value="Unplaced"/>
</dbReference>
<name>A0A1I8FYW3_9PLAT</name>
<accession>A0A1I8FYW3</accession>
<evidence type="ECO:0000313" key="1">
    <source>
        <dbReference type="Proteomes" id="UP000095280"/>
    </source>
</evidence>
<protein>
    <submittedName>
        <fullName evidence="2">Interleukin-9 receptor</fullName>
    </submittedName>
</protein>
<proteinExistence type="predicted"/>